<protein>
    <submittedName>
        <fullName evidence="7">S8 family serine peptidase</fullName>
    </submittedName>
</protein>
<dbReference type="EMBL" id="JBDIME010000021">
    <property type="protein sequence ID" value="MEN2791924.1"/>
    <property type="molecule type" value="Genomic_DNA"/>
</dbReference>
<evidence type="ECO:0000313" key="8">
    <source>
        <dbReference type="Proteomes" id="UP001419910"/>
    </source>
</evidence>
<dbReference type="InterPro" id="IPR050131">
    <property type="entry name" value="Peptidase_S8_subtilisin-like"/>
</dbReference>
<feature type="domain" description="Peptidase S8/S53" evidence="6">
    <location>
        <begin position="28"/>
        <end position="199"/>
    </location>
</feature>
<organism evidence="7 8">
    <name type="scientific">Sphingomonas oligophenolica</name>
    <dbReference type="NCBI Taxonomy" id="301154"/>
    <lineage>
        <taxon>Bacteria</taxon>
        <taxon>Pseudomonadati</taxon>
        <taxon>Pseudomonadota</taxon>
        <taxon>Alphaproteobacteria</taxon>
        <taxon>Sphingomonadales</taxon>
        <taxon>Sphingomonadaceae</taxon>
        <taxon>Sphingomonas</taxon>
    </lineage>
</organism>
<evidence type="ECO:0000313" key="7">
    <source>
        <dbReference type="EMBL" id="MEN2791924.1"/>
    </source>
</evidence>
<dbReference type="InterPro" id="IPR000209">
    <property type="entry name" value="Peptidase_S8/S53_dom"/>
</dbReference>
<accession>A0ABU9Y803</accession>
<keyword evidence="2 5" id="KW-0645">Protease</keyword>
<keyword evidence="8" id="KW-1185">Reference proteome</keyword>
<dbReference type="Proteomes" id="UP001419910">
    <property type="component" value="Unassembled WGS sequence"/>
</dbReference>
<dbReference type="InterPro" id="IPR023828">
    <property type="entry name" value="Peptidase_S8_Ser-AS"/>
</dbReference>
<evidence type="ECO:0000256" key="5">
    <source>
        <dbReference type="PROSITE-ProRule" id="PRU01240"/>
    </source>
</evidence>
<dbReference type="Pfam" id="PF00082">
    <property type="entry name" value="Peptidase_S8"/>
    <property type="match status" value="1"/>
</dbReference>
<dbReference type="InterPro" id="IPR022398">
    <property type="entry name" value="Peptidase_S8_His-AS"/>
</dbReference>
<dbReference type="SUPFAM" id="SSF52743">
    <property type="entry name" value="Subtilisin-like"/>
    <property type="match status" value="1"/>
</dbReference>
<dbReference type="PANTHER" id="PTHR43806">
    <property type="entry name" value="PEPTIDASE S8"/>
    <property type="match status" value="1"/>
</dbReference>
<dbReference type="InterPro" id="IPR036852">
    <property type="entry name" value="Peptidase_S8/S53_dom_sf"/>
</dbReference>
<feature type="active site" description="Charge relay system" evidence="5">
    <location>
        <position position="184"/>
    </location>
</feature>
<gene>
    <name evidence="7" type="ORF">ABC974_19990</name>
</gene>
<reference evidence="7 8" key="1">
    <citation type="submission" date="2024-05" db="EMBL/GenBank/DDBJ databases">
        <authorList>
            <person name="Liu Q."/>
            <person name="Xin Y.-H."/>
        </authorList>
    </citation>
    <scope>NUCLEOTIDE SEQUENCE [LARGE SCALE GENOMIC DNA]</scope>
    <source>
        <strain evidence="7 8">CGMCC 1.10181</strain>
    </source>
</reference>
<dbReference type="PROSITE" id="PS51892">
    <property type="entry name" value="SUBTILASE"/>
    <property type="match status" value="1"/>
</dbReference>
<evidence type="ECO:0000259" key="6">
    <source>
        <dbReference type="Pfam" id="PF00082"/>
    </source>
</evidence>
<evidence type="ECO:0000256" key="2">
    <source>
        <dbReference type="ARBA" id="ARBA00022670"/>
    </source>
</evidence>
<evidence type="ECO:0000256" key="4">
    <source>
        <dbReference type="ARBA" id="ARBA00022825"/>
    </source>
</evidence>
<feature type="active site" description="Charge relay system" evidence="5">
    <location>
        <position position="32"/>
    </location>
</feature>
<comment type="caution">
    <text evidence="7">The sequence shown here is derived from an EMBL/GenBank/DDBJ whole genome shotgun (WGS) entry which is preliminary data.</text>
</comment>
<keyword evidence="3 5" id="KW-0378">Hydrolase</keyword>
<dbReference type="PROSITE" id="PS00138">
    <property type="entry name" value="SUBTILASE_SER"/>
    <property type="match status" value="1"/>
</dbReference>
<proteinExistence type="inferred from homology"/>
<dbReference type="PANTHER" id="PTHR43806:SF11">
    <property type="entry name" value="CEREVISIN-RELATED"/>
    <property type="match status" value="1"/>
</dbReference>
<comment type="similarity">
    <text evidence="1 5">Belongs to the peptidase S8 family.</text>
</comment>
<keyword evidence="4 5" id="KW-0720">Serine protease</keyword>
<dbReference type="RefSeq" id="WP_343888742.1">
    <property type="nucleotide sequence ID" value="NZ_BAAAEH010000013.1"/>
</dbReference>
<evidence type="ECO:0000256" key="3">
    <source>
        <dbReference type="ARBA" id="ARBA00022801"/>
    </source>
</evidence>
<feature type="active site" description="Charge relay system" evidence="5">
    <location>
        <position position="3"/>
    </location>
</feature>
<name>A0ABU9Y803_9SPHN</name>
<dbReference type="Gene3D" id="3.40.50.200">
    <property type="entry name" value="Peptidase S8/S53 domain"/>
    <property type="match status" value="1"/>
</dbReference>
<sequence length="238" mass="23822">MIDGGVAVHPALRNATIEQRGFTPQGARPSGHGTAVASLIVGSDGRFEGALHGASLFVADVYGGDPAAGSAVTIARALGWLASRGVHVINMSLVGPANPLLERAIAVARARGILIVAAVGNDGPAAPPQYPASYPGVIAVTGVDGHDRALPEAGKALHLDFAAPGADMAAALPGSGYSIVRGTSFAAPLVTARLAGVGNRALAIETITREAVKGHGKVGKGIVCETCRVAPRDVGAKR</sequence>
<evidence type="ECO:0000256" key="1">
    <source>
        <dbReference type="ARBA" id="ARBA00011073"/>
    </source>
</evidence>
<dbReference type="CDD" id="cd05561">
    <property type="entry name" value="Peptidases_S8_4"/>
    <property type="match status" value="1"/>
</dbReference>
<dbReference type="PROSITE" id="PS00137">
    <property type="entry name" value="SUBTILASE_HIS"/>
    <property type="match status" value="1"/>
</dbReference>